<evidence type="ECO:0000313" key="3">
    <source>
        <dbReference type="Proteomes" id="UP000759537"/>
    </source>
</evidence>
<dbReference type="Proteomes" id="UP000759537">
    <property type="component" value="Unassembled WGS sequence"/>
</dbReference>
<feature type="region of interest" description="Disordered" evidence="1">
    <location>
        <begin position="198"/>
        <end position="222"/>
    </location>
</feature>
<protein>
    <submittedName>
        <fullName evidence="2">Uncharacterized protein</fullName>
    </submittedName>
</protein>
<name>A0A9P5N021_9AGAM</name>
<dbReference type="OrthoDB" id="547031at2759"/>
<dbReference type="AlphaFoldDB" id="A0A9P5N021"/>
<accession>A0A9P5N021</accession>
<proteinExistence type="predicted"/>
<organism evidence="2 3">
    <name type="scientific">Russula ochroleuca</name>
    <dbReference type="NCBI Taxonomy" id="152965"/>
    <lineage>
        <taxon>Eukaryota</taxon>
        <taxon>Fungi</taxon>
        <taxon>Dikarya</taxon>
        <taxon>Basidiomycota</taxon>
        <taxon>Agaricomycotina</taxon>
        <taxon>Agaricomycetes</taxon>
        <taxon>Russulales</taxon>
        <taxon>Russulaceae</taxon>
        <taxon>Russula</taxon>
    </lineage>
</organism>
<reference evidence="2" key="1">
    <citation type="submission" date="2019-10" db="EMBL/GenBank/DDBJ databases">
        <authorList>
            <consortium name="DOE Joint Genome Institute"/>
            <person name="Kuo A."/>
            <person name="Miyauchi S."/>
            <person name="Kiss E."/>
            <person name="Drula E."/>
            <person name="Kohler A."/>
            <person name="Sanchez-Garcia M."/>
            <person name="Andreopoulos B."/>
            <person name="Barry K.W."/>
            <person name="Bonito G."/>
            <person name="Buee M."/>
            <person name="Carver A."/>
            <person name="Chen C."/>
            <person name="Cichocki N."/>
            <person name="Clum A."/>
            <person name="Culley D."/>
            <person name="Crous P.W."/>
            <person name="Fauchery L."/>
            <person name="Girlanda M."/>
            <person name="Hayes R."/>
            <person name="Keri Z."/>
            <person name="LaButti K."/>
            <person name="Lipzen A."/>
            <person name="Lombard V."/>
            <person name="Magnuson J."/>
            <person name="Maillard F."/>
            <person name="Morin E."/>
            <person name="Murat C."/>
            <person name="Nolan M."/>
            <person name="Ohm R."/>
            <person name="Pangilinan J."/>
            <person name="Pereira M."/>
            <person name="Perotto S."/>
            <person name="Peter M."/>
            <person name="Riley R."/>
            <person name="Sitrit Y."/>
            <person name="Stielow B."/>
            <person name="Szollosi G."/>
            <person name="Zifcakova L."/>
            <person name="Stursova M."/>
            <person name="Spatafora J.W."/>
            <person name="Tedersoo L."/>
            <person name="Vaario L.-M."/>
            <person name="Yamada A."/>
            <person name="Yan M."/>
            <person name="Wang P."/>
            <person name="Xu J."/>
            <person name="Bruns T."/>
            <person name="Baldrian P."/>
            <person name="Vilgalys R."/>
            <person name="Henrissat B."/>
            <person name="Grigoriev I.V."/>
            <person name="Hibbett D."/>
            <person name="Nagy L.G."/>
            <person name="Martin F.M."/>
        </authorList>
    </citation>
    <scope>NUCLEOTIDE SEQUENCE</scope>
    <source>
        <strain evidence="2">Prilba</strain>
    </source>
</reference>
<feature type="compositionally biased region" description="Pro residues" evidence="1">
    <location>
        <begin position="200"/>
        <end position="210"/>
    </location>
</feature>
<keyword evidence="3" id="KW-1185">Reference proteome</keyword>
<gene>
    <name evidence="2" type="ORF">DFH94DRAFT_680817</name>
</gene>
<sequence length="483" mass="52122">MTIISMRKSEHNSLVAQAAEKQLRGCILLLADTGIGHVAANVRPPVGRCCRSLALVDVYYQNHITPVPESVVIVVRRPSGCANASAHHLIQMLYETSFFVPHTLPESSLLLKQVFSITAMSILTLLRTNLIILEEWIQICPVQGNMRADTAMTMINVFEGKLNHPQPVLAPFTHQSTGNINSSMPAFAPRVPLPKDAPVIPSPSVPPYHSSPPDTLEASPHLASTSPMSSVLLQMPPDVHGSGFIKVVSADSSPVEPPVIPHGHGSGLILVKPTKAVASVPPTSSAVALKKPKTVHRQFAYTMRAVCAFILSFYCHQCTVLLRPWLQPPYELTPLPDEHPAFPLGYSPEQAGRGVAGGGQEGGWGQAGGGWESIVMCHLEIYLNLDLNALASQLAVVASFVQGCFFSEIGYNLPDPIQLHGDNKGAVDLVLNPVTGRQSKHIPIKYHVICKLTKLHAHDCLDHGGMLELANSAVLAAVYPRHM</sequence>
<evidence type="ECO:0000256" key="1">
    <source>
        <dbReference type="SAM" id="MobiDB-lite"/>
    </source>
</evidence>
<evidence type="ECO:0000313" key="2">
    <source>
        <dbReference type="EMBL" id="KAF8482833.1"/>
    </source>
</evidence>
<dbReference type="EMBL" id="WHVB01000005">
    <property type="protein sequence ID" value="KAF8482833.1"/>
    <property type="molecule type" value="Genomic_DNA"/>
</dbReference>
<comment type="caution">
    <text evidence="2">The sequence shown here is derived from an EMBL/GenBank/DDBJ whole genome shotgun (WGS) entry which is preliminary data.</text>
</comment>
<reference evidence="2" key="2">
    <citation type="journal article" date="2020" name="Nat. Commun.">
        <title>Large-scale genome sequencing of mycorrhizal fungi provides insights into the early evolution of symbiotic traits.</title>
        <authorList>
            <person name="Miyauchi S."/>
            <person name="Kiss E."/>
            <person name="Kuo A."/>
            <person name="Drula E."/>
            <person name="Kohler A."/>
            <person name="Sanchez-Garcia M."/>
            <person name="Morin E."/>
            <person name="Andreopoulos B."/>
            <person name="Barry K.W."/>
            <person name="Bonito G."/>
            <person name="Buee M."/>
            <person name="Carver A."/>
            <person name="Chen C."/>
            <person name="Cichocki N."/>
            <person name="Clum A."/>
            <person name="Culley D."/>
            <person name="Crous P.W."/>
            <person name="Fauchery L."/>
            <person name="Girlanda M."/>
            <person name="Hayes R.D."/>
            <person name="Keri Z."/>
            <person name="LaButti K."/>
            <person name="Lipzen A."/>
            <person name="Lombard V."/>
            <person name="Magnuson J."/>
            <person name="Maillard F."/>
            <person name="Murat C."/>
            <person name="Nolan M."/>
            <person name="Ohm R.A."/>
            <person name="Pangilinan J."/>
            <person name="Pereira M.F."/>
            <person name="Perotto S."/>
            <person name="Peter M."/>
            <person name="Pfister S."/>
            <person name="Riley R."/>
            <person name="Sitrit Y."/>
            <person name="Stielow J.B."/>
            <person name="Szollosi G."/>
            <person name="Zifcakova L."/>
            <person name="Stursova M."/>
            <person name="Spatafora J.W."/>
            <person name="Tedersoo L."/>
            <person name="Vaario L.M."/>
            <person name="Yamada A."/>
            <person name="Yan M."/>
            <person name="Wang P."/>
            <person name="Xu J."/>
            <person name="Bruns T."/>
            <person name="Baldrian P."/>
            <person name="Vilgalys R."/>
            <person name="Dunand C."/>
            <person name="Henrissat B."/>
            <person name="Grigoriev I.V."/>
            <person name="Hibbett D."/>
            <person name="Nagy L.G."/>
            <person name="Martin F.M."/>
        </authorList>
    </citation>
    <scope>NUCLEOTIDE SEQUENCE</scope>
    <source>
        <strain evidence="2">Prilba</strain>
    </source>
</reference>